<dbReference type="CDD" id="cd10447">
    <property type="entry name" value="GIY-YIG_unchar_2"/>
    <property type="match status" value="1"/>
</dbReference>
<evidence type="ECO:0000259" key="1">
    <source>
        <dbReference type="Pfam" id="PF14267"/>
    </source>
</evidence>
<protein>
    <recommendedName>
        <fullName evidence="1">DUF4357 domain-containing protein</fullName>
    </recommendedName>
</protein>
<sequence length="328" mass="37109">MGVSYLLRDRSHKRVQICFYGDNPDGIKIAESPNTAVQAVCIPRHMLKDVKDEEELKKPTIYFLFGGDKQAYIGEAANGYERLKQHNKGKDFWDMAVMIVSRNSSIGELNKLDVQYLENKAYEAALNGGTYKLNQTIPTEPAMDQFRKRELEGILENIKYFLSAYNFLLFDESSHIQKPSLEEEKVEAEPVVHTPIVKQVEVTVELKNEDDTVSLEDVTLYLDRNDSNGTGKQMKEGFLICKGSMLGKEPNFPEELLASHMQRLTALLAEGVIKEIEGRYVFTQDHLFNSNSGAANFVAQTRCSGPSVWRDKDGVMLKTLKEQLAQTV</sequence>
<organism evidence="2 3">
    <name type="scientific">Priestia endophytica</name>
    <dbReference type="NCBI Taxonomy" id="135735"/>
    <lineage>
        <taxon>Bacteria</taxon>
        <taxon>Bacillati</taxon>
        <taxon>Bacillota</taxon>
        <taxon>Bacilli</taxon>
        <taxon>Bacillales</taxon>
        <taxon>Bacillaceae</taxon>
        <taxon>Priestia</taxon>
    </lineage>
</organism>
<comment type="caution">
    <text evidence="2">The sequence shown here is derived from an EMBL/GenBank/DDBJ whole genome shotgun (WGS) entry which is preliminary data.</text>
</comment>
<dbReference type="Proteomes" id="UP000250174">
    <property type="component" value="Unassembled WGS sequence"/>
</dbReference>
<reference evidence="2 3" key="1">
    <citation type="submission" date="2016-03" db="EMBL/GenBank/DDBJ databases">
        <title>Comparison of Bacillus endophyticus and B. anthracis characteristics using whole genome sequence analysis and microbiological techniques.</title>
        <authorList>
            <person name="Lekota K.E."/>
            <person name="Mafofo J."/>
            <person name="Rees J."/>
            <person name="Muchadeyi F.C."/>
            <person name="Madoroba E."/>
            <person name="Van Heerden H."/>
        </authorList>
    </citation>
    <scope>NUCLEOTIDE SEQUENCE [LARGE SCALE GENOMIC DNA]</scope>
    <source>
        <strain evidence="2 3">3631_10C</strain>
    </source>
</reference>
<dbReference type="AlphaFoldDB" id="A0AAX1Q7X3"/>
<accession>A0AAX1Q7X3</accession>
<proteinExistence type="predicted"/>
<evidence type="ECO:0000313" key="3">
    <source>
        <dbReference type="Proteomes" id="UP000250174"/>
    </source>
</evidence>
<evidence type="ECO:0000313" key="2">
    <source>
        <dbReference type="EMBL" id="RAS75186.1"/>
    </source>
</evidence>
<gene>
    <name evidence="2" type="ORF">A3864_16065</name>
</gene>
<dbReference type="InterPro" id="IPR025579">
    <property type="entry name" value="DUF4357"/>
</dbReference>
<name>A0AAX1Q7X3_9BACI</name>
<feature type="domain" description="DUF4357" evidence="1">
    <location>
        <begin position="266"/>
        <end position="317"/>
    </location>
</feature>
<dbReference type="Pfam" id="PF14267">
    <property type="entry name" value="DUF4357"/>
    <property type="match status" value="1"/>
</dbReference>
<dbReference type="EMBL" id="LVYK01000037">
    <property type="protein sequence ID" value="RAS75186.1"/>
    <property type="molecule type" value="Genomic_DNA"/>
</dbReference>